<feature type="domain" description="PHD-type" evidence="12">
    <location>
        <begin position="427"/>
        <end position="486"/>
    </location>
</feature>
<dbReference type="CTD" id="35485"/>
<feature type="compositionally biased region" description="Polar residues" evidence="11">
    <location>
        <begin position="365"/>
        <end position="382"/>
    </location>
</feature>
<proteinExistence type="inferred from homology"/>
<dbReference type="Pfam" id="PF00628">
    <property type="entry name" value="PHD"/>
    <property type="match status" value="2"/>
</dbReference>
<dbReference type="CDD" id="cd15619">
    <property type="entry name" value="PHD1_d4"/>
    <property type="match status" value="1"/>
</dbReference>
<dbReference type="AlphaFoldDB" id="A0A8R1WXZ6"/>
<evidence type="ECO:0000256" key="9">
    <source>
        <dbReference type="ARBA" id="ARBA00023242"/>
    </source>
</evidence>
<evidence type="ECO:0000256" key="1">
    <source>
        <dbReference type="ARBA" id="ARBA00004123"/>
    </source>
</evidence>
<evidence type="ECO:0000313" key="14">
    <source>
        <dbReference type="EnsemblMetazoa" id="XP_008178642.1"/>
    </source>
</evidence>
<dbReference type="PANTHER" id="PTHR45888:SF5">
    <property type="entry name" value="D4, ISOFORM A"/>
    <property type="match status" value="1"/>
</dbReference>
<organism evidence="14 15">
    <name type="scientific">Acyrthosiphon pisum</name>
    <name type="common">Pea aphid</name>
    <dbReference type="NCBI Taxonomy" id="7029"/>
    <lineage>
        <taxon>Eukaryota</taxon>
        <taxon>Metazoa</taxon>
        <taxon>Ecdysozoa</taxon>
        <taxon>Arthropoda</taxon>
        <taxon>Hexapoda</taxon>
        <taxon>Insecta</taxon>
        <taxon>Pterygota</taxon>
        <taxon>Neoptera</taxon>
        <taxon>Paraneoptera</taxon>
        <taxon>Hemiptera</taxon>
        <taxon>Sternorrhyncha</taxon>
        <taxon>Aphidomorpha</taxon>
        <taxon>Aphidoidea</taxon>
        <taxon>Aphididae</taxon>
        <taxon>Macrosiphini</taxon>
        <taxon>Acyrthosiphon</taxon>
    </lineage>
</organism>
<evidence type="ECO:0000259" key="12">
    <source>
        <dbReference type="PROSITE" id="PS50016"/>
    </source>
</evidence>
<feature type="region of interest" description="Disordered" evidence="11">
    <location>
        <begin position="101"/>
        <end position="253"/>
    </location>
</feature>
<reference evidence="15" key="1">
    <citation type="submission" date="2010-06" db="EMBL/GenBank/DDBJ databases">
        <authorList>
            <person name="Jiang H."/>
            <person name="Abraham K."/>
            <person name="Ali S."/>
            <person name="Alsbrooks S.L."/>
            <person name="Anim B.N."/>
            <person name="Anosike U.S."/>
            <person name="Attaway T."/>
            <person name="Bandaranaike D.P."/>
            <person name="Battles P.K."/>
            <person name="Bell S.N."/>
            <person name="Bell A.V."/>
            <person name="Beltran B."/>
            <person name="Bickham C."/>
            <person name="Bustamante Y."/>
            <person name="Caleb T."/>
            <person name="Canada A."/>
            <person name="Cardenas V."/>
            <person name="Carter K."/>
            <person name="Chacko J."/>
            <person name="Chandrabose M.N."/>
            <person name="Chavez D."/>
            <person name="Chavez A."/>
            <person name="Chen L."/>
            <person name="Chu H.-S."/>
            <person name="Claassen K.J."/>
            <person name="Cockrell R."/>
            <person name="Collins M."/>
            <person name="Cooper J.A."/>
            <person name="Cree A."/>
            <person name="Curry S.M."/>
            <person name="Da Y."/>
            <person name="Dao M.D."/>
            <person name="Das B."/>
            <person name="Davila M.-L."/>
            <person name="Davy-Carroll L."/>
            <person name="Denson S."/>
            <person name="Dinh H."/>
            <person name="Ebong V.E."/>
            <person name="Edwards J.R."/>
            <person name="Egan A."/>
            <person name="El-Daye J."/>
            <person name="Escobedo L."/>
            <person name="Fernandez S."/>
            <person name="Fernando P.R."/>
            <person name="Flagg N."/>
            <person name="Forbes L.D."/>
            <person name="Fowler R.G."/>
            <person name="Fu Q."/>
            <person name="Gabisi R.A."/>
            <person name="Ganer J."/>
            <person name="Garbino Pronczuk A."/>
            <person name="Garcia R.M."/>
            <person name="Garner T."/>
            <person name="Garrett T.E."/>
            <person name="Gonzalez D.A."/>
            <person name="Hamid H."/>
            <person name="Hawkins E.S."/>
            <person name="Hirani K."/>
            <person name="Hogues M.E."/>
            <person name="Hollins B."/>
            <person name="Hsiao C.-H."/>
            <person name="Jabil R."/>
            <person name="James M.L."/>
            <person name="Jhangiani S.N."/>
            <person name="Johnson B."/>
            <person name="Johnson Q."/>
            <person name="Joshi V."/>
            <person name="Kalu J.B."/>
            <person name="Kam C."/>
            <person name="Kashfia A."/>
            <person name="Keebler J."/>
            <person name="Kisamo H."/>
            <person name="Kovar C.L."/>
            <person name="Lago L.A."/>
            <person name="Lai C.-Y."/>
            <person name="Laidlaw J."/>
            <person name="Lara F."/>
            <person name="Le T.-K."/>
            <person name="Lee S.L."/>
            <person name="Legall F.H."/>
            <person name="Lemon S.J."/>
            <person name="Lewis L.R."/>
            <person name="Li B."/>
            <person name="Liu Y."/>
            <person name="Liu Y.-S."/>
            <person name="Lopez J."/>
            <person name="Lozado R.J."/>
            <person name="Lu J."/>
            <person name="Madu R.C."/>
            <person name="Maheshwari M."/>
            <person name="Maheshwari R."/>
            <person name="Malloy K."/>
            <person name="Martinez E."/>
            <person name="Mathew T."/>
            <person name="Mercado I.C."/>
            <person name="Mercado C."/>
            <person name="Meyer B."/>
            <person name="Montgomery K."/>
            <person name="Morgan M.B."/>
            <person name="Munidasa M."/>
            <person name="Nazareth L.V."/>
            <person name="Nelson J."/>
            <person name="Ng B.M."/>
            <person name="Nguyen N.B."/>
            <person name="Nguyen P.Q."/>
            <person name="Nguyen T."/>
            <person name="Obregon M."/>
            <person name="Okwuonu G.O."/>
            <person name="Onwere C.G."/>
            <person name="Orozco G."/>
            <person name="Parra A."/>
            <person name="Patel S."/>
            <person name="Patil S."/>
            <person name="Perez A."/>
            <person name="Perez Y."/>
            <person name="Pham C."/>
            <person name="Primus E.L."/>
            <person name="Pu L.-L."/>
            <person name="Puazo M."/>
            <person name="Qin X."/>
            <person name="Quiroz J.B."/>
            <person name="Reese J."/>
            <person name="Richards S."/>
            <person name="Rives C.M."/>
            <person name="Robberts R."/>
            <person name="Ruiz S.J."/>
            <person name="Ruiz M.J."/>
            <person name="Santibanez J."/>
            <person name="Schneider B.W."/>
            <person name="Sisson I."/>
            <person name="Smith M."/>
            <person name="Sodergren E."/>
            <person name="Song X.-Z."/>
            <person name="Song B.B."/>
            <person name="Summersgill H."/>
            <person name="Thelus R."/>
            <person name="Thornton R.D."/>
            <person name="Trejos Z.Y."/>
            <person name="Usmani K."/>
            <person name="Vattathil S."/>
            <person name="Villasana D."/>
            <person name="Walker D.L."/>
            <person name="Wang S."/>
            <person name="Wang K."/>
            <person name="White C.S."/>
            <person name="Williams A.C."/>
            <person name="Williamson J."/>
            <person name="Wilson K."/>
            <person name="Woghiren I.O."/>
            <person name="Woodworth J.R."/>
            <person name="Worley K.C."/>
            <person name="Wright R.A."/>
            <person name="Wu W."/>
            <person name="Young L."/>
            <person name="Zhang L."/>
            <person name="Zhang J."/>
            <person name="Zhu Y."/>
            <person name="Muzny D.M."/>
            <person name="Weinstock G."/>
            <person name="Gibbs R.A."/>
        </authorList>
    </citation>
    <scope>NUCLEOTIDE SEQUENCE [LARGE SCALE GENOMIC DNA]</scope>
    <source>
        <strain evidence="15">LSR1</strain>
    </source>
</reference>
<keyword evidence="15" id="KW-1185">Reference proteome</keyword>
<evidence type="ECO:0000256" key="11">
    <source>
        <dbReference type="SAM" id="MobiDB-lite"/>
    </source>
</evidence>
<feature type="compositionally biased region" description="Low complexity" evidence="11">
    <location>
        <begin position="305"/>
        <end position="326"/>
    </location>
</feature>
<name>A0A8R1WXZ6_ACYPI</name>
<evidence type="ECO:0000256" key="2">
    <source>
        <dbReference type="ARBA" id="ARBA00010539"/>
    </source>
</evidence>
<evidence type="ECO:0000256" key="7">
    <source>
        <dbReference type="ARBA" id="ARBA00023015"/>
    </source>
</evidence>
<dbReference type="PROSITE" id="PS50016">
    <property type="entry name" value="ZF_PHD_2"/>
    <property type="match status" value="2"/>
</dbReference>
<evidence type="ECO:0000256" key="5">
    <source>
        <dbReference type="ARBA" id="ARBA00022771"/>
    </source>
</evidence>
<dbReference type="InterPro" id="IPR036236">
    <property type="entry name" value="Znf_C2H2_sf"/>
</dbReference>
<keyword evidence="7" id="KW-0805">Transcription regulation</keyword>
<dbReference type="CDD" id="cd15530">
    <property type="entry name" value="PHD2_d4"/>
    <property type="match status" value="1"/>
</dbReference>
<evidence type="ECO:0000313" key="15">
    <source>
        <dbReference type="Proteomes" id="UP000007819"/>
    </source>
</evidence>
<feature type="region of interest" description="Disordered" evidence="11">
    <location>
        <begin position="293"/>
        <end position="327"/>
    </location>
</feature>
<dbReference type="GeneID" id="100161288"/>
<feature type="domain" description="C2H2-type" evidence="13">
    <location>
        <begin position="260"/>
        <end position="287"/>
    </location>
</feature>
<accession>A0A8R1WXZ6</accession>
<dbReference type="SUPFAM" id="SSF57667">
    <property type="entry name" value="beta-beta-alpha zinc fingers"/>
    <property type="match status" value="1"/>
</dbReference>
<keyword evidence="4" id="KW-0677">Repeat</keyword>
<dbReference type="SMART" id="SM00249">
    <property type="entry name" value="PHD"/>
    <property type="match status" value="2"/>
</dbReference>
<evidence type="ECO:0000259" key="13">
    <source>
        <dbReference type="PROSITE" id="PS50157"/>
    </source>
</evidence>
<dbReference type="Gene3D" id="3.30.40.10">
    <property type="entry name" value="Zinc/RING finger domain, C3HC4 (zinc finger)"/>
    <property type="match status" value="1"/>
</dbReference>
<evidence type="ECO:0000256" key="10">
    <source>
        <dbReference type="PROSITE-ProRule" id="PRU00042"/>
    </source>
</evidence>
<dbReference type="InterPro" id="IPR013083">
    <property type="entry name" value="Znf_RING/FYVE/PHD"/>
</dbReference>
<dbReference type="PANTHER" id="PTHR45888">
    <property type="entry name" value="HL01030P-RELATED"/>
    <property type="match status" value="1"/>
</dbReference>
<dbReference type="InterPro" id="IPR025750">
    <property type="entry name" value="DPF1-3_N"/>
</dbReference>
<keyword evidence="3" id="KW-0479">Metal-binding</keyword>
<feature type="domain" description="PHD-type" evidence="12">
    <location>
        <begin position="483"/>
        <end position="533"/>
    </location>
</feature>
<dbReference type="GO" id="GO:0008270">
    <property type="term" value="F:zinc ion binding"/>
    <property type="evidence" value="ECO:0007669"/>
    <property type="project" value="UniProtKB-KW"/>
</dbReference>
<evidence type="ECO:0000256" key="4">
    <source>
        <dbReference type="ARBA" id="ARBA00022737"/>
    </source>
</evidence>
<feature type="region of interest" description="Disordered" evidence="11">
    <location>
        <begin position="340"/>
        <end position="422"/>
    </location>
</feature>
<feature type="compositionally biased region" description="Low complexity" evidence="11">
    <location>
        <begin position="383"/>
        <end position="401"/>
    </location>
</feature>
<dbReference type="InterPro" id="IPR013087">
    <property type="entry name" value="Znf_C2H2_type"/>
</dbReference>
<comment type="similarity">
    <text evidence="2">Belongs to the requiem/DPF family.</text>
</comment>
<dbReference type="RefSeq" id="XP_008178642.1">
    <property type="nucleotide sequence ID" value="XM_008180420.2"/>
</dbReference>
<keyword evidence="9" id="KW-0539">Nucleus</keyword>
<evidence type="ECO:0000256" key="6">
    <source>
        <dbReference type="ARBA" id="ARBA00022833"/>
    </source>
</evidence>
<dbReference type="EnsemblMetazoa" id="XM_008180420.2">
    <property type="protein sequence ID" value="XP_008178642.1"/>
    <property type="gene ID" value="LOC100161288"/>
</dbReference>
<dbReference type="SUPFAM" id="SSF57903">
    <property type="entry name" value="FYVE/PHD zinc finger"/>
    <property type="match status" value="2"/>
</dbReference>
<comment type="subcellular location">
    <subcellularLocation>
        <location evidence="1">Nucleus</location>
    </subcellularLocation>
</comment>
<feature type="compositionally biased region" description="Polar residues" evidence="11">
    <location>
        <begin position="128"/>
        <end position="176"/>
    </location>
</feature>
<dbReference type="OrthoDB" id="1903104at2759"/>
<feature type="compositionally biased region" description="Low complexity" evidence="11">
    <location>
        <begin position="227"/>
        <end position="240"/>
    </location>
</feature>
<dbReference type="PROSITE" id="PS00028">
    <property type="entry name" value="ZINC_FINGER_C2H2_1"/>
    <property type="match status" value="1"/>
</dbReference>
<dbReference type="InterPro" id="IPR001965">
    <property type="entry name" value="Znf_PHD"/>
</dbReference>
<dbReference type="GO" id="GO:0007399">
    <property type="term" value="P:nervous system development"/>
    <property type="evidence" value="ECO:0007669"/>
    <property type="project" value="TreeGrafter"/>
</dbReference>
<evidence type="ECO:0000256" key="8">
    <source>
        <dbReference type="ARBA" id="ARBA00023163"/>
    </source>
</evidence>
<dbReference type="Proteomes" id="UP000007819">
    <property type="component" value="Chromosome X"/>
</dbReference>
<dbReference type="PROSITE" id="PS50157">
    <property type="entry name" value="ZINC_FINGER_C2H2_2"/>
    <property type="match status" value="1"/>
</dbReference>
<dbReference type="Pfam" id="PF14051">
    <property type="entry name" value="DPF1-3_N"/>
    <property type="match status" value="1"/>
</dbReference>
<keyword evidence="6" id="KW-0862">Zinc</keyword>
<feature type="compositionally biased region" description="Acidic residues" evidence="11">
    <location>
        <begin position="180"/>
        <end position="205"/>
    </location>
</feature>
<dbReference type="FunFam" id="3.30.40.10:FF:000005">
    <property type="entry name" value="zinc finger protein isoform X1"/>
    <property type="match status" value="1"/>
</dbReference>
<dbReference type="GO" id="GO:0071565">
    <property type="term" value="C:nBAF complex"/>
    <property type="evidence" value="ECO:0007669"/>
    <property type="project" value="TreeGrafter"/>
</dbReference>
<dbReference type="InterPro" id="IPR011011">
    <property type="entry name" value="Znf_FYVE_PHD"/>
</dbReference>
<keyword evidence="8" id="KW-0804">Transcription</keyword>
<sequence>MAAVEIKPNFVKSVSCFINDLSYREAVENSVNYNTRLCIERRLRMPFLDTQTGVAQTHSSLLMLERQRMPGLNNGQVYTYPSKRWKKKRRQYLLNTCNSSSVNSSVFNSSGRRKESGLASGGDSGDGTNSFNIDLHTGDSQNAISNNEDSKDSLGTNTIVSKDDQTNQNSSNTKVSSEWYYDEFEMQEIEGFEEPDADSDYDYEESYTKRKRRKGGKPGRNSTNNESTSGRRSTKGSTSGRGRKKGMSGFIDLQDPDKPYACDLCGARYKTRPGLTYHYTHSHKEKPAANIPVADEEASQESGLVSTPVSPQTQQSQPFEQQQTTTGWSKFQDSYVTFLNAPGPSGSNNTPVASPAPHSKRVSARMSNHQNNSPLVTLNPNEAASSTASSTFPSTATPTKTSHNKAVSREGYTKTKSGGNNKSANPSPYCDFCLGDEVSNKSGQPEILISCSDCGRSGHPTCLQFTANMIISVGKYRWQCIECKCCSICGTSDNDDQLLFCDDCDRGYHVYCLTPPLTSPPEGCWSCKLCIKEFHSK</sequence>
<evidence type="ECO:0000256" key="3">
    <source>
        <dbReference type="ARBA" id="ARBA00022723"/>
    </source>
</evidence>
<dbReference type="InterPro" id="IPR019787">
    <property type="entry name" value="Znf_PHD-finger"/>
</dbReference>
<keyword evidence="5 10" id="KW-0863">Zinc-finger</keyword>
<protein>
    <submittedName>
        <fullName evidence="14">Uncharacterized protein</fullName>
    </submittedName>
</protein>
<dbReference type="Gene3D" id="3.30.160.60">
    <property type="entry name" value="Classic Zinc Finger"/>
    <property type="match status" value="1"/>
</dbReference>
<feature type="compositionally biased region" description="Low complexity" evidence="11">
    <location>
        <begin position="101"/>
        <end position="110"/>
    </location>
</feature>
<reference evidence="14" key="2">
    <citation type="submission" date="2022-06" db="UniProtKB">
        <authorList>
            <consortium name="EnsemblMetazoa"/>
        </authorList>
    </citation>
    <scope>IDENTIFICATION</scope>
</reference>